<gene>
    <name evidence="1" type="ORF">O6H91_02G001700</name>
</gene>
<sequence length="712" mass="80934">MTDARAAQANEQPRRRPTRACTARTPSRLAPPAPTVARPTVARRESKVVAEVPTPIVLVPSPPPGEVNRWQLRSMWELASIFNFLKTFRSLLSLDSELSFNELESSLLVPNRMLEDVHIALLKGIPPISRTPLGRGTWVTILCKKLKDRWSWVAEGPCPIFASHGDEVAIYKELDPATRVEILKALCEIRVDQDDFRSHIDDSLKHGCPISVFRKERLMSDTYGTIYWYEEDSISGHRLYRELQQKVEIRTRGKVWGRTAPTPAAGQWETLATCIEEFQSVAEKLESSRNRHEAGLGIRIQNDIIPELEELQKKKERAIKRQQRQVLLLNNAFYGDGLAVGRSRRDRKPVTYTFDEYDRSINEAINFTKKRHPSPEPTARPVQTDRILRNGPADRGRHDLAEANDRLDAENGHEGIVEKAPAKIADQSDRSDQESPRAVGSRGERHRRRPQRYAGHDFVEAAYNDDDDQYSDDEIEGEVVYYDDAYGEGKEGSDTDEEYRGEEDGDMEEEEDEEEADIGSEDSDEDASLEDGLRGTHSNRYRRNEAKSRRKLKFVGDLQSGLRRSQRSTRSLIDYSKYEGSDYEEDTFDNPHRKRSSRVTGARSSNSSVDLEEDAESESFEARKADEGRDSGSEELAHTELESDIKKPIFRASENGESRPENEQSNVFVKRRFLDLNQIAPVGPGYDIPSSSSRGSDYAEAVDINHPVEQRD</sequence>
<organism evidence="1 2">
    <name type="scientific">Diphasiastrum complanatum</name>
    <name type="common">Issler's clubmoss</name>
    <name type="synonym">Lycopodium complanatum</name>
    <dbReference type="NCBI Taxonomy" id="34168"/>
    <lineage>
        <taxon>Eukaryota</taxon>
        <taxon>Viridiplantae</taxon>
        <taxon>Streptophyta</taxon>
        <taxon>Embryophyta</taxon>
        <taxon>Tracheophyta</taxon>
        <taxon>Lycopodiopsida</taxon>
        <taxon>Lycopodiales</taxon>
        <taxon>Lycopodiaceae</taxon>
        <taxon>Lycopodioideae</taxon>
        <taxon>Diphasiastrum</taxon>
    </lineage>
</organism>
<name>A0ACC2ECC2_DIPCM</name>
<protein>
    <submittedName>
        <fullName evidence="1">Uncharacterized protein</fullName>
    </submittedName>
</protein>
<accession>A0ACC2ECC2</accession>
<evidence type="ECO:0000313" key="2">
    <source>
        <dbReference type="Proteomes" id="UP001162992"/>
    </source>
</evidence>
<dbReference type="Proteomes" id="UP001162992">
    <property type="component" value="Chromosome 2"/>
</dbReference>
<comment type="caution">
    <text evidence="1">The sequence shown here is derived from an EMBL/GenBank/DDBJ whole genome shotgun (WGS) entry which is preliminary data.</text>
</comment>
<evidence type="ECO:0000313" key="1">
    <source>
        <dbReference type="EMBL" id="KAJ7564097.1"/>
    </source>
</evidence>
<reference evidence="2" key="1">
    <citation type="journal article" date="2024" name="Proc. Natl. Acad. Sci. U.S.A.">
        <title>Extraordinary preservation of gene collinearity over three hundred million years revealed in homosporous lycophytes.</title>
        <authorList>
            <person name="Li C."/>
            <person name="Wickell D."/>
            <person name="Kuo L.Y."/>
            <person name="Chen X."/>
            <person name="Nie B."/>
            <person name="Liao X."/>
            <person name="Peng D."/>
            <person name="Ji J."/>
            <person name="Jenkins J."/>
            <person name="Williams M."/>
            <person name="Shu S."/>
            <person name="Plott C."/>
            <person name="Barry K."/>
            <person name="Rajasekar S."/>
            <person name="Grimwood J."/>
            <person name="Han X."/>
            <person name="Sun S."/>
            <person name="Hou Z."/>
            <person name="He W."/>
            <person name="Dai G."/>
            <person name="Sun C."/>
            <person name="Schmutz J."/>
            <person name="Leebens-Mack J.H."/>
            <person name="Li F.W."/>
            <person name="Wang L."/>
        </authorList>
    </citation>
    <scope>NUCLEOTIDE SEQUENCE [LARGE SCALE GENOMIC DNA]</scope>
    <source>
        <strain evidence="2">cv. PW_Plant_1</strain>
    </source>
</reference>
<keyword evidence="2" id="KW-1185">Reference proteome</keyword>
<proteinExistence type="predicted"/>
<dbReference type="EMBL" id="CM055093">
    <property type="protein sequence ID" value="KAJ7564097.1"/>
    <property type="molecule type" value="Genomic_DNA"/>
</dbReference>